<evidence type="ECO:0000313" key="2">
    <source>
        <dbReference type="EMBL" id="QDU23973.1"/>
    </source>
</evidence>
<dbReference type="Proteomes" id="UP000319576">
    <property type="component" value="Chromosome"/>
</dbReference>
<dbReference type="EMBL" id="CP036273">
    <property type="protein sequence ID" value="QDU23973.1"/>
    <property type="molecule type" value="Genomic_DNA"/>
</dbReference>
<sequence>MAGEYGGAGGAWQVSRVESPGRPVTPEDVWNAAVRAGADPARLALSLSHVLGEVSYDEMVAGCECDPAAVRYTLTTGEVLEYDAGLFNPFRR</sequence>
<organism evidence="2 3">
    <name type="scientific">Urbifossiella limnaea</name>
    <dbReference type="NCBI Taxonomy" id="2528023"/>
    <lineage>
        <taxon>Bacteria</taxon>
        <taxon>Pseudomonadati</taxon>
        <taxon>Planctomycetota</taxon>
        <taxon>Planctomycetia</taxon>
        <taxon>Gemmatales</taxon>
        <taxon>Gemmataceae</taxon>
        <taxon>Urbifossiella</taxon>
    </lineage>
</organism>
<protein>
    <submittedName>
        <fullName evidence="2">Uncharacterized protein</fullName>
    </submittedName>
</protein>
<reference evidence="2 3" key="1">
    <citation type="submission" date="2019-02" db="EMBL/GenBank/DDBJ databases">
        <title>Deep-cultivation of Planctomycetes and their phenomic and genomic characterization uncovers novel biology.</title>
        <authorList>
            <person name="Wiegand S."/>
            <person name="Jogler M."/>
            <person name="Boedeker C."/>
            <person name="Pinto D."/>
            <person name="Vollmers J."/>
            <person name="Rivas-Marin E."/>
            <person name="Kohn T."/>
            <person name="Peeters S.H."/>
            <person name="Heuer A."/>
            <person name="Rast P."/>
            <person name="Oberbeckmann S."/>
            <person name="Bunk B."/>
            <person name="Jeske O."/>
            <person name="Meyerdierks A."/>
            <person name="Storesund J.E."/>
            <person name="Kallscheuer N."/>
            <person name="Luecker S."/>
            <person name="Lage O.M."/>
            <person name="Pohl T."/>
            <person name="Merkel B.J."/>
            <person name="Hornburger P."/>
            <person name="Mueller R.-W."/>
            <person name="Bruemmer F."/>
            <person name="Labrenz M."/>
            <person name="Spormann A.M."/>
            <person name="Op den Camp H."/>
            <person name="Overmann J."/>
            <person name="Amann R."/>
            <person name="Jetten M.S.M."/>
            <person name="Mascher T."/>
            <person name="Medema M.H."/>
            <person name="Devos D.P."/>
            <person name="Kaster A.-K."/>
            <person name="Ovreas L."/>
            <person name="Rohde M."/>
            <person name="Galperin M.Y."/>
            <person name="Jogler C."/>
        </authorList>
    </citation>
    <scope>NUCLEOTIDE SEQUENCE [LARGE SCALE GENOMIC DNA]</scope>
    <source>
        <strain evidence="2 3">ETA_A1</strain>
    </source>
</reference>
<evidence type="ECO:0000256" key="1">
    <source>
        <dbReference type="SAM" id="MobiDB-lite"/>
    </source>
</evidence>
<gene>
    <name evidence="2" type="ORF">ETAA1_59840</name>
</gene>
<dbReference type="OrthoDB" id="9871963at2"/>
<name>A0A517Y2F8_9BACT</name>
<dbReference type="RefSeq" id="WP_145244172.1">
    <property type="nucleotide sequence ID" value="NZ_CP036273.1"/>
</dbReference>
<dbReference type="KEGG" id="uli:ETAA1_59840"/>
<feature type="compositionally biased region" description="Gly residues" evidence="1">
    <location>
        <begin position="1"/>
        <end position="10"/>
    </location>
</feature>
<feature type="region of interest" description="Disordered" evidence="1">
    <location>
        <begin position="1"/>
        <end position="23"/>
    </location>
</feature>
<dbReference type="AlphaFoldDB" id="A0A517Y2F8"/>
<accession>A0A517Y2F8</accession>
<evidence type="ECO:0000313" key="3">
    <source>
        <dbReference type="Proteomes" id="UP000319576"/>
    </source>
</evidence>
<keyword evidence="3" id="KW-1185">Reference proteome</keyword>
<proteinExistence type="predicted"/>